<name>A0ABW8BMQ6_9ACTN</name>
<comment type="caution">
    <text evidence="1">The sequence shown here is derived from an EMBL/GenBank/DDBJ whole genome shotgun (WGS) entry which is preliminary data.</text>
</comment>
<organism evidence="1 2">
    <name type="scientific">Streptomyces salinarius</name>
    <dbReference type="NCBI Taxonomy" id="2762598"/>
    <lineage>
        <taxon>Bacteria</taxon>
        <taxon>Bacillati</taxon>
        <taxon>Actinomycetota</taxon>
        <taxon>Actinomycetes</taxon>
        <taxon>Kitasatosporales</taxon>
        <taxon>Streptomycetaceae</taxon>
        <taxon>Streptomyces</taxon>
    </lineage>
</organism>
<proteinExistence type="predicted"/>
<sequence>MDPSTVAQLAGSAVVAAMATDAWQQARGSVVALWRRARPDEARTVEEELSEARTILLAGDGRVTAAELAEVWRARLLELLLADRRRTHELSEELDRLTRSLVPPASRVGPVRMDARATRGGRVYQSGGDMTIDER</sequence>
<evidence type="ECO:0000313" key="2">
    <source>
        <dbReference type="Proteomes" id="UP001614264"/>
    </source>
</evidence>
<evidence type="ECO:0000313" key="1">
    <source>
        <dbReference type="EMBL" id="MFI7876058.1"/>
    </source>
</evidence>
<gene>
    <name evidence="1" type="ORF">AB4829_36385</name>
</gene>
<protein>
    <recommendedName>
        <fullName evidence="3">Protein kinase</fullName>
    </recommendedName>
</protein>
<dbReference type="Proteomes" id="UP001614264">
    <property type="component" value="Unassembled WGS sequence"/>
</dbReference>
<keyword evidence="2" id="KW-1185">Reference proteome</keyword>
<dbReference type="EMBL" id="JBITPR010000066">
    <property type="protein sequence ID" value="MFI7876058.1"/>
    <property type="molecule type" value="Genomic_DNA"/>
</dbReference>
<dbReference type="RefSeq" id="WP_399594995.1">
    <property type="nucleotide sequence ID" value="NZ_JBITPR010000066.1"/>
</dbReference>
<evidence type="ECO:0008006" key="3">
    <source>
        <dbReference type="Google" id="ProtNLM"/>
    </source>
</evidence>
<reference evidence="1 2" key="1">
    <citation type="submission" date="2024-07" db="EMBL/GenBank/DDBJ databases">
        <title>Whole genome sequencing of Prodigiosin pigment-producing Streptomyces salinarius isolated from rhizosphere soil of Arachis hypogaea.</title>
        <authorList>
            <person name="Vidhya A."/>
            <person name="Ramya S."/>
        </authorList>
    </citation>
    <scope>NUCLEOTIDE SEQUENCE [LARGE SCALE GENOMIC DNA]</scope>
    <source>
        <strain evidence="1 2">VRMG2420</strain>
    </source>
</reference>
<accession>A0ABW8BMQ6</accession>